<dbReference type="AlphaFoldDB" id="A0A8H6RS15"/>
<feature type="region of interest" description="Disordered" evidence="1">
    <location>
        <begin position="63"/>
        <end position="158"/>
    </location>
</feature>
<proteinExistence type="predicted"/>
<evidence type="ECO:0000256" key="1">
    <source>
        <dbReference type="SAM" id="MobiDB-lite"/>
    </source>
</evidence>
<feature type="compositionally biased region" description="Basic residues" evidence="1">
    <location>
        <begin position="145"/>
        <end position="155"/>
    </location>
</feature>
<feature type="compositionally biased region" description="Basic and acidic residues" evidence="1">
    <location>
        <begin position="22"/>
        <end position="34"/>
    </location>
</feature>
<organism evidence="2 3">
    <name type="scientific">Pseudocercospora fuligena</name>
    <dbReference type="NCBI Taxonomy" id="685502"/>
    <lineage>
        <taxon>Eukaryota</taxon>
        <taxon>Fungi</taxon>
        <taxon>Dikarya</taxon>
        <taxon>Ascomycota</taxon>
        <taxon>Pezizomycotina</taxon>
        <taxon>Dothideomycetes</taxon>
        <taxon>Dothideomycetidae</taxon>
        <taxon>Mycosphaerellales</taxon>
        <taxon>Mycosphaerellaceae</taxon>
        <taxon>Pseudocercospora</taxon>
    </lineage>
</organism>
<protein>
    <submittedName>
        <fullName evidence="2">Uncharacterized protein</fullName>
    </submittedName>
</protein>
<dbReference type="OrthoDB" id="3648099at2759"/>
<feature type="compositionally biased region" description="Polar residues" evidence="1">
    <location>
        <begin position="1"/>
        <end position="11"/>
    </location>
</feature>
<feature type="compositionally biased region" description="Basic and acidic residues" evidence="1">
    <location>
        <begin position="79"/>
        <end position="95"/>
    </location>
</feature>
<keyword evidence="3" id="KW-1185">Reference proteome</keyword>
<feature type="compositionally biased region" description="Basic and acidic residues" evidence="1">
    <location>
        <begin position="117"/>
        <end position="134"/>
    </location>
</feature>
<accession>A0A8H6RS15</accession>
<dbReference type="Proteomes" id="UP000660729">
    <property type="component" value="Unassembled WGS sequence"/>
</dbReference>
<feature type="region of interest" description="Disordered" evidence="1">
    <location>
        <begin position="1"/>
        <end position="41"/>
    </location>
</feature>
<name>A0A8H6RS15_9PEZI</name>
<dbReference type="EMBL" id="JABCIY010000041">
    <property type="protein sequence ID" value="KAF7195186.1"/>
    <property type="molecule type" value="Genomic_DNA"/>
</dbReference>
<feature type="region of interest" description="Disordered" evidence="1">
    <location>
        <begin position="185"/>
        <end position="229"/>
    </location>
</feature>
<evidence type="ECO:0000313" key="3">
    <source>
        <dbReference type="Proteomes" id="UP000660729"/>
    </source>
</evidence>
<reference evidence="2" key="1">
    <citation type="submission" date="2020-04" db="EMBL/GenBank/DDBJ databases">
        <title>Draft genome resource of the tomato pathogen Pseudocercospora fuligena.</title>
        <authorList>
            <person name="Zaccaron A."/>
        </authorList>
    </citation>
    <scope>NUCLEOTIDE SEQUENCE</scope>
    <source>
        <strain evidence="2">PF001</strain>
    </source>
</reference>
<gene>
    <name evidence="2" type="ORF">HII31_03392</name>
</gene>
<comment type="caution">
    <text evidence="2">The sequence shown here is derived from an EMBL/GenBank/DDBJ whole genome shotgun (WGS) entry which is preliminary data.</text>
</comment>
<sequence length="572" mass="63604">MRAFVDSSSSPLMDLRAPQHQQDSKEIMDPHDMFASDPAQFDSDLESLIDSAAAAVASGSKASLMPIMPSPSAPMVRSPPRDPRVNNKRAADSIAHHKRPKKAKLATPGKPDATDSASRDQLHSSHVAKNEPSRSDVAIPTGPSKKQKGFKHVVRRQWDSSHDEIAYEDLIEQRRAEQLFNVDRYVPPSGASGVGRRESTLSNGTIRSAAPGSPSRHPVSGSDVRNGLKNDRAASGAALQSATTNGTPLRVKHFRFSALPKKVKEKILTLVLVKDGPIVVDFTWLRAFIHGHCRVPTSYKTIKDCDTGLKYSVPLPWDEIYRHVRVMQDDCKAFKGAMELRGDKTRAKKGPCRDLTAFSLLKVSRDVHNIAAPIFYGQNTFQFPWPTTAWMQLESFLATIGPQNVSLLRNVDIHAPLWHRGIHEDYVEGAMLDLTSPASRMAIVTPPHQDRLLSAIQSSLQALRGNITGISFTLEHGMSTDRWTGRYTGDRQLIAIGDAEDYVKRKEEGIALLQDFGKFLAVTPTLHLHHPNPSAKIQKHDKAEFRSRYPGVKREAEKYGWQVDSQLKGRRW</sequence>
<evidence type="ECO:0000313" key="2">
    <source>
        <dbReference type="EMBL" id="KAF7195186.1"/>
    </source>
</evidence>